<accession>A0ABY9JZB0</accession>
<dbReference type="Pfam" id="PF11151">
    <property type="entry name" value="DUF2929"/>
    <property type="match status" value="1"/>
</dbReference>
<sequence>MRFIVSFFWSFLLFNMGAYIVSSMNGVAYHFSTASIIAIVATVLIFIIGEVLPMDTESKSA</sequence>
<evidence type="ECO:0000313" key="2">
    <source>
        <dbReference type="EMBL" id="WLR42935.1"/>
    </source>
</evidence>
<reference evidence="2 3" key="1">
    <citation type="submission" date="2023-06" db="EMBL/GenBank/DDBJ databases">
        <title>Five Gram-positive bacteria isolated from mangrove sediments in Shenzhen, Guangdong, China.</title>
        <authorList>
            <person name="Yu S."/>
            <person name="Zheng W."/>
            <person name="Huang Y."/>
        </authorList>
    </citation>
    <scope>NUCLEOTIDE SEQUENCE [LARGE SCALE GENOMIC DNA]</scope>
    <source>
        <strain evidence="2 3">SaN35-3</strain>
    </source>
</reference>
<evidence type="ECO:0000256" key="1">
    <source>
        <dbReference type="SAM" id="Phobius"/>
    </source>
</evidence>
<dbReference type="EMBL" id="CP129013">
    <property type="protein sequence ID" value="WLR42935.1"/>
    <property type="molecule type" value="Genomic_DNA"/>
</dbReference>
<keyword evidence="1" id="KW-1133">Transmembrane helix</keyword>
<dbReference type="InterPro" id="IPR021324">
    <property type="entry name" value="DUF2929"/>
</dbReference>
<evidence type="ECO:0000313" key="3">
    <source>
        <dbReference type="Proteomes" id="UP001197974"/>
    </source>
</evidence>
<keyword evidence="3" id="KW-1185">Reference proteome</keyword>
<organism evidence="2 3">
    <name type="scientific">Bacillus carboniphilus</name>
    <dbReference type="NCBI Taxonomy" id="86663"/>
    <lineage>
        <taxon>Bacteria</taxon>
        <taxon>Bacillati</taxon>
        <taxon>Bacillota</taxon>
        <taxon>Bacilli</taxon>
        <taxon>Bacillales</taxon>
        <taxon>Bacillaceae</taxon>
        <taxon>Bacillus</taxon>
    </lineage>
</organism>
<keyword evidence="1" id="KW-0812">Transmembrane</keyword>
<dbReference type="Proteomes" id="UP001197974">
    <property type="component" value="Chromosome"/>
</dbReference>
<feature type="transmembrane region" description="Helical" evidence="1">
    <location>
        <begin position="33"/>
        <end position="52"/>
    </location>
</feature>
<proteinExistence type="predicted"/>
<dbReference type="RefSeq" id="WP_226538743.1">
    <property type="nucleotide sequence ID" value="NZ_CP129013.1"/>
</dbReference>
<protein>
    <submittedName>
        <fullName evidence="2">YjzD family protein</fullName>
    </submittedName>
</protein>
<name>A0ABY9JZB0_9BACI</name>
<keyword evidence="1" id="KW-0472">Membrane</keyword>
<gene>
    <name evidence="2" type="ORF">LC087_01510</name>
</gene>